<evidence type="ECO:0000313" key="11">
    <source>
        <dbReference type="Proteomes" id="UP000254601"/>
    </source>
</evidence>
<comment type="similarity">
    <text evidence="2">Belongs to the binding-protein-dependent transport system permease family. AraH/RbsC subfamily.</text>
</comment>
<evidence type="ECO:0000256" key="1">
    <source>
        <dbReference type="ARBA" id="ARBA00004429"/>
    </source>
</evidence>
<dbReference type="CDD" id="cd06579">
    <property type="entry name" value="TM_PBP1_transp_AraH_like"/>
    <property type="match status" value="1"/>
</dbReference>
<feature type="transmembrane region" description="Helical" evidence="9">
    <location>
        <begin position="295"/>
        <end position="314"/>
    </location>
</feature>
<dbReference type="EMBL" id="UHIC01000001">
    <property type="protein sequence ID" value="SUO94367.1"/>
    <property type="molecule type" value="Genomic_DNA"/>
</dbReference>
<comment type="subcellular location">
    <subcellularLocation>
        <location evidence="1">Cell inner membrane</location>
        <topology evidence="1">Multi-pass membrane protein</topology>
    </subcellularLocation>
</comment>
<evidence type="ECO:0000256" key="6">
    <source>
        <dbReference type="ARBA" id="ARBA00022692"/>
    </source>
</evidence>
<feature type="transmembrane region" description="Helical" evidence="9">
    <location>
        <begin position="171"/>
        <end position="195"/>
    </location>
</feature>
<keyword evidence="7 9" id="KW-1133">Transmembrane helix</keyword>
<gene>
    <name evidence="10" type="primary">rbsC_1</name>
    <name evidence="10" type="ORF">NCTC13337_00697</name>
</gene>
<dbReference type="OrthoDB" id="8843934at2"/>
<dbReference type="PANTHER" id="PTHR32196">
    <property type="entry name" value="ABC TRANSPORTER PERMEASE PROTEIN YPHD-RELATED-RELATED"/>
    <property type="match status" value="1"/>
</dbReference>
<sequence>MIKKQWGVESNLALMIVLVTTILAFSAPGFWSWQNIFDLFNASAVNMIFAVGLVVVLIIGGIDISFSVGASVIQYISLYFAIQMGMTGPIMVSILALSTGLVLGCLNATFIYGFRIVSIIVTIATFNIFFGLLMFFTNGRSIWDIPDWLYNRHPILQIDTVFGNATLHLPIAMMIVMATITYYVLCCTGFGRQLYGYGSNPEAATREGVSGWKVHLFAYGWLGICAAVAGIMQVHIVREVVPNALYGREFDVLAAVVLGGATLGGGKGSVIGALLGVLFLSLLQNGMNLLGVSPYAFRVIVGVVILVAITGINWRQLQENLNIGGGRS</sequence>
<evidence type="ECO:0000256" key="8">
    <source>
        <dbReference type="ARBA" id="ARBA00023136"/>
    </source>
</evidence>
<feature type="transmembrane region" description="Helical" evidence="9">
    <location>
        <begin position="256"/>
        <end position="283"/>
    </location>
</feature>
<protein>
    <submittedName>
        <fullName evidence="10">Ribose transport system permease protein rbsC</fullName>
    </submittedName>
</protein>
<feature type="transmembrane region" description="Helical" evidence="9">
    <location>
        <begin position="216"/>
        <end position="236"/>
    </location>
</feature>
<keyword evidence="8 9" id="KW-0472">Membrane</keyword>
<feature type="transmembrane region" description="Helical" evidence="9">
    <location>
        <begin position="116"/>
        <end position="136"/>
    </location>
</feature>
<keyword evidence="11" id="KW-1185">Reference proteome</keyword>
<evidence type="ECO:0000256" key="9">
    <source>
        <dbReference type="SAM" id="Phobius"/>
    </source>
</evidence>
<evidence type="ECO:0000256" key="3">
    <source>
        <dbReference type="ARBA" id="ARBA00022448"/>
    </source>
</evidence>
<dbReference type="Proteomes" id="UP000254601">
    <property type="component" value="Unassembled WGS sequence"/>
</dbReference>
<dbReference type="GO" id="GO:0022857">
    <property type="term" value="F:transmembrane transporter activity"/>
    <property type="evidence" value="ECO:0007669"/>
    <property type="project" value="InterPro"/>
</dbReference>
<feature type="transmembrane region" description="Helical" evidence="9">
    <location>
        <begin position="12"/>
        <end position="33"/>
    </location>
</feature>
<dbReference type="Pfam" id="PF02653">
    <property type="entry name" value="BPD_transp_2"/>
    <property type="match status" value="1"/>
</dbReference>
<dbReference type="GO" id="GO:0005886">
    <property type="term" value="C:plasma membrane"/>
    <property type="evidence" value="ECO:0007669"/>
    <property type="project" value="UniProtKB-SubCell"/>
</dbReference>
<evidence type="ECO:0000256" key="5">
    <source>
        <dbReference type="ARBA" id="ARBA00022519"/>
    </source>
</evidence>
<evidence type="ECO:0000313" key="10">
    <source>
        <dbReference type="EMBL" id="SUO94367.1"/>
    </source>
</evidence>
<feature type="transmembrane region" description="Helical" evidence="9">
    <location>
        <begin position="90"/>
        <end position="109"/>
    </location>
</feature>
<evidence type="ECO:0000256" key="7">
    <source>
        <dbReference type="ARBA" id="ARBA00022989"/>
    </source>
</evidence>
<keyword evidence="3" id="KW-0813">Transport</keyword>
<accession>A0A380MSP6</accession>
<reference evidence="10 11" key="1">
    <citation type="submission" date="2018-06" db="EMBL/GenBank/DDBJ databases">
        <authorList>
            <consortium name="Pathogen Informatics"/>
            <person name="Doyle S."/>
        </authorList>
    </citation>
    <scope>NUCLEOTIDE SEQUENCE [LARGE SCALE GENOMIC DNA]</scope>
    <source>
        <strain evidence="10 11">NCTC13337</strain>
    </source>
</reference>
<dbReference type="RefSeq" id="WP_072577021.1">
    <property type="nucleotide sequence ID" value="NZ_LWHB01000126.1"/>
</dbReference>
<feature type="transmembrane region" description="Helical" evidence="9">
    <location>
        <begin position="39"/>
        <end position="59"/>
    </location>
</feature>
<evidence type="ECO:0000256" key="2">
    <source>
        <dbReference type="ARBA" id="ARBA00007942"/>
    </source>
</evidence>
<dbReference type="AlphaFoldDB" id="A0A380MSP6"/>
<dbReference type="PANTHER" id="PTHR32196:SF21">
    <property type="entry name" value="ABC TRANSPORTER PERMEASE PROTEIN YPHD-RELATED"/>
    <property type="match status" value="1"/>
</dbReference>
<keyword evidence="6 9" id="KW-0812">Transmembrane</keyword>
<organism evidence="10 11">
    <name type="scientific">Suttonella ornithocola</name>
    <dbReference type="NCBI Taxonomy" id="279832"/>
    <lineage>
        <taxon>Bacteria</taxon>
        <taxon>Pseudomonadati</taxon>
        <taxon>Pseudomonadota</taxon>
        <taxon>Gammaproteobacteria</taxon>
        <taxon>Cardiobacteriales</taxon>
        <taxon>Cardiobacteriaceae</taxon>
        <taxon>Suttonella</taxon>
    </lineage>
</organism>
<keyword evidence="4" id="KW-1003">Cell membrane</keyword>
<name>A0A380MSP6_9GAMM</name>
<dbReference type="InterPro" id="IPR001851">
    <property type="entry name" value="ABC_transp_permease"/>
</dbReference>
<proteinExistence type="inferred from homology"/>
<keyword evidence="5" id="KW-0997">Cell inner membrane</keyword>
<evidence type="ECO:0000256" key="4">
    <source>
        <dbReference type="ARBA" id="ARBA00022475"/>
    </source>
</evidence>